<name>A0ABV8LPA3_9ACTN</name>
<proteinExistence type="predicted"/>
<evidence type="ECO:0000313" key="3">
    <source>
        <dbReference type="Proteomes" id="UP001595816"/>
    </source>
</evidence>
<evidence type="ECO:0000256" key="1">
    <source>
        <dbReference type="SAM" id="Phobius"/>
    </source>
</evidence>
<reference evidence="3" key="1">
    <citation type="journal article" date="2019" name="Int. J. Syst. Evol. Microbiol.">
        <title>The Global Catalogue of Microorganisms (GCM) 10K type strain sequencing project: providing services to taxonomists for standard genome sequencing and annotation.</title>
        <authorList>
            <consortium name="The Broad Institute Genomics Platform"/>
            <consortium name="The Broad Institute Genome Sequencing Center for Infectious Disease"/>
            <person name="Wu L."/>
            <person name="Ma J."/>
        </authorList>
    </citation>
    <scope>NUCLEOTIDE SEQUENCE [LARGE SCALE GENOMIC DNA]</scope>
    <source>
        <strain evidence="3">CGMCC 4.7289</strain>
    </source>
</reference>
<organism evidence="2 3">
    <name type="scientific">Hamadaea flava</name>
    <dbReference type="NCBI Taxonomy" id="1742688"/>
    <lineage>
        <taxon>Bacteria</taxon>
        <taxon>Bacillati</taxon>
        <taxon>Actinomycetota</taxon>
        <taxon>Actinomycetes</taxon>
        <taxon>Micromonosporales</taxon>
        <taxon>Micromonosporaceae</taxon>
        <taxon>Hamadaea</taxon>
    </lineage>
</organism>
<keyword evidence="3" id="KW-1185">Reference proteome</keyword>
<keyword evidence="1" id="KW-1133">Transmembrane helix</keyword>
<dbReference type="Proteomes" id="UP001595816">
    <property type="component" value="Unassembled WGS sequence"/>
</dbReference>
<keyword evidence="1" id="KW-0472">Membrane</keyword>
<comment type="caution">
    <text evidence="2">The sequence shown here is derived from an EMBL/GenBank/DDBJ whole genome shotgun (WGS) entry which is preliminary data.</text>
</comment>
<gene>
    <name evidence="2" type="ORF">ACFOZ4_16275</name>
</gene>
<accession>A0ABV8LPA3</accession>
<evidence type="ECO:0000313" key="2">
    <source>
        <dbReference type="EMBL" id="MFC4132168.1"/>
    </source>
</evidence>
<keyword evidence="1" id="KW-0812">Transmembrane</keyword>
<sequence length="126" mass="14411">MNDLKSRILDDLDAEFSSAPVTIPAVAPRTQRRSKFFAYAAVLMAVSGSIVFAGASPAAAVTCNQPDFKNYDHMKWCGIARQDFDYLYTTNYYSARTTCYTFDHYAWMCGYYERYYAGRKSSCRTY</sequence>
<dbReference type="RefSeq" id="WP_253753755.1">
    <property type="nucleotide sequence ID" value="NZ_JAMZDZ010000001.1"/>
</dbReference>
<dbReference type="EMBL" id="JBHSAY010000009">
    <property type="protein sequence ID" value="MFC4132168.1"/>
    <property type="molecule type" value="Genomic_DNA"/>
</dbReference>
<feature type="transmembrane region" description="Helical" evidence="1">
    <location>
        <begin position="36"/>
        <end position="55"/>
    </location>
</feature>
<protein>
    <submittedName>
        <fullName evidence="2">Uncharacterized protein</fullName>
    </submittedName>
</protein>